<dbReference type="GO" id="GO:0005524">
    <property type="term" value="F:ATP binding"/>
    <property type="evidence" value="ECO:0007669"/>
    <property type="project" value="UniProtKB-KW"/>
</dbReference>
<comment type="catalytic activity">
    <reaction evidence="7">
        <text>L-seryl-[protein] + ATP = O-phospho-L-seryl-[protein] + ADP + H(+)</text>
        <dbReference type="Rhea" id="RHEA:17989"/>
        <dbReference type="Rhea" id="RHEA-COMP:9863"/>
        <dbReference type="Rhea" id="RHEA-COMP:11604"/>
        <dbReference type="ChEBI" id="CHEBI:15378"/>
        <dbReference type="ChEBI" id="CHEBI:29999"/>
        <dbReference type="ChEBI" id="CHEBI:30616"/>
        <dbReference type="ChEBI" id="CHEBI:83421"/>
        <dbReference type="ChEBI" id="CHEBI:456216"/>
        <dbReference type="EC" id="2.7.11.1"/>
    </reaction>
</comment>
<evidence type="ECO:0000313" key="10">
    <source>
        <dbReference type="EMBL" id="ABJ86881.1"/>
    </source>
</evidence>
<evidence type="ECO:0000256" key="7">
    <source>
        <dbReference type="ARBA" id="ARBA00048679"/>
    </source>
</evidence>
<organism evidence="10">
    <name type="scientific">Solibacter usitatus (strain Ellin6076)</name>
    <dbReference type="NCBI Taxonomy" id="234267"/>
    <lineage>
        <taxon>Bacteria</taxon>
        <taxon>Pseudomonadati</taxon>
        <taxon>Acidobacteriota</taxon>
        <taxon>Terriglobia</taxon>
        <taxon>Bryobacterales</taxon>
        <taxon>Solibacteraceae</taxon>
        <taxon>Candidatus Solibacter</taxon>
    </lineage>
</organism>
<name>Q01TY9_SOLUE</name>
<dbReference type="InParanoid" id="Q01TY9"/>
<dbReference type="Gene3D" id="2.120.10.30">
    <property type="entry name" value="TolB, C-terminal domain"/>
    <property type="match status" value="3"/>
</dbReference>
<evidence type="ECO:0000256" key="2">
    <source>
        <dbReference type="ARBA" id="ARBA00022679"/>
    </source>
</evidence>
<dbReference type="Gene3D" id="1.10.510.10">
    <property type="entry name" value="Transferase(Phosphotransferase) domain 1"/>
    <property type="match status" value="1"/>
</dbReference>
<dbReference type="InterPro" id="IPR011009">
    <property type="entry name" value="Kinase-like_dom_sf"/>
</dbReference>
<feature type="transmembrane region" description="Helical" evidence="8">
    <location>
        <begin position="321"/>
        <end position="343"/>
    </location>
</feature>
<dbReference type="SUPFAM" id="SSF56112">
    <property type="entry name" value="Protein kinase-like (PK-like)"/>
    <property type="match status" value="1"/>
</dbReference>
<dbReference type="SMART" id="SM00220">
    <property type="entry name" value="S_TKc"/>
    <property type="match status" value="1"/>
</dbReference>
<accession>Q01TY9</accession>
<keyword evidence="3" id="KW-0547">Nucleotide-binding</keyword>
<keyword evidence="8" id="KW-0472">Membrane</keyword>
<keyword evidence="1 10" id="KW-0723">Serine/threonine-protein kinase</keyword>
<dbReference type="AlphaFoldDB" id="Q01TY9"/>
<dbReference type="EMBL" id="CP000473">
    <property type="protein sequence ID" value="ABJ86881.1"/>
    <property type="molecule type" value="Genomic_DNA"/>
</dbReference>
<dbReference type="InterPro" id="IPR011042">
    <property type="entry name" value="6-blade_b-propeller_TolB-like"/>
</dbReference>
<dbReference type="Pfam" id="PF07676">
    <property type="entry name" value="PD40"/>
    <property type="match status" value="5"/>
</dbReference>
<dbReference type="eggNOG" id="COG0823">
    <property type="taxonomic scope" value="Bacteria"/>
</dbReference>
<dbReference type="Pfam" id="PF00069">
    <property type="entry name" value="Pkinase"/>
    <property type="match status" value="1"/>
</dbReference>
<dbReference type="KEGG" id="sus:Acid_5940"/>
<dbReference type="OrthoDB" id="101360at2"/>
<dbReference type="PANTHER" id="PTHR43289:SF34">
    <property type="entry name" value="SERINE_THREONINE-PROTEIN KINASE YBDM-RELATED"/>
    <property type="match status" value="1"/>
</dbReference>
<keyword evidence="4 10" id="KW-0418">Kinase</keyword>
<dbReference type="HOGENOM" id="CLU_012906_0_0_0"/>
<dbReference type="PROSITE" id="PS50011">
    <property type="entry name" value="PROTEIN_KINASE_DOM"/>
    <property type="match status" value="1"/>
</dbReference>
<dbReference type="PROSITE" id="PS00108">
    <property type="entry name" value="PROTEIN_KINASE_ST"/>
    <property type="match status" value="1"/>
</dbReference>
<dbReference type="eggNOG" id="COG0515">
    <property type="taxonomic scope" value="Bacteria"/>
</dbReference>
<evidence type="ECO:0000256" key="5">
    <source>
        <dbReference type="ARBA" id="ARBA00022840"/>
    </source>
</evidence>
<protein>
    <submittedName>
        <fullName evidence="10">Serine/threonine protein kinase</fullName>
    </submittedName>
</protein>
<evidence type="ECO:0000256" key="8">
    <source>
        <dbReference type="SAM" id="Phobius"/>
    </source>
</evidence>
<evidence type="ECO:0000256" key="4">
    <source>
        <dbReference type="ARBA" id="ARBA00022777"/>
    </source>
</evidence>
<dbReference type="GO" id="GO:0004674">
    <property type="term" value="F:protein serine/threonine kinase activity"/>
    <property type="evidence" value="ECO:0007669"/>
    <property type="project" value="UniProtKB-KW"/>
</dbReference>
<gene>
    <name evidence="10" type="ordered locus">Acid_5940</name>
</gene>
<dbReference type="CDD" id="cd14014">
    <property type="entry name" value="STKc_PknB_like"/>
    <property type="match status" value="1"/>
</dbReference>
<dbReference type="FunFam" id="3.30.200.20:FF:000035">
    <property type="entry name" value="Serine/threonine protein kinase Stk1"/>
    <property type="match status" value="1"/>
</dbReference>
<dbReference type="InterPro" id="IPR011659">
    <property type="entry name" value="WD40"/>
</dbReference>
<dbReference type="Gene3D" id="3.30.200.20">
    <property type="entry name" value="Phosphorylase Kinase, domain 1"/>
    <property type="match status" value="1"/>
</dbReference>
<keyword evidence="8" id="KW-1133">Transmembrane helix</keyword>
<dbReference type="STRING" id="234267.Acid_5940"/>
<evidence type="ECO:0000256" key="1">
    <source>
        <dbReference type="ARBA" id="ARBA00022527"/>
    </source>
</evidence>
<dbReference type="PANTHER" id="PTHR43289">
    <property type="entry name" value="MITOGEN-ACTIVATED PROTEIN KINASE KINASE KINASE 20-RELATED"/>
    <property type="match status" value="1"/>
</dbReference>
<sequence length="896" mass="96791">MIAKRGCCKLAQMLAPGTRLGPYEIISPAGAGGMGEVYRARDTRLDRTVAVKVLASNLTARPDVLQRFEREARAVSTLNHPNICTLHDVGTDNGTPYLVMEYVEGETLADRLERGPLPLAEAWRIAIQIGDALDQAHRRGIVHRDLKPGNVMLAGARGSTHIKLLDFGLAKLPEAHSANAAGSLTSLPTVVQSLTTEGTIVGTFQYMAPEQLEGKEADARSDIFAFGAVLYEMIAGRKAFEGQSQASLISAIMKDEPPSITALQPMSPPALDRLIRQCLAKEPDERWQTVRDLTRELRWISQSSSQIALAPAVAATRKRRIGAAAIAASVLAIALAALAAIHFREKAPESRVARFLVDPPGTFRWFDTPAVSPDGTQVAFTSATPKGSSILLRTLDSPVLKPLPGTEEGSFPFWSPDGKNLGFIAQGKLKKLNLASGIVASICEARTSCCGTWSPNDTILFAGESGTRLWRVSAAGGTPAPMPFANSANLSTTRTWPSFLPDGNHFLYSATSARTEDRGVWVGSLDSAPPVRILPDFETNAQYSAPGYLLFDRNDAMFAQAFDATRLRLSGEAFPIAEQVSRLIVIAGAHFSVGGGNLAFRTGQPSPGGQLVWYDRAGNRLGTVGPSADYTNPALSPDGRLLAVCVRDPATRKRDIWVYDLARGTSSRLTFDPADDFNPTWSPDGQSIIFASDRKGARDLYRKLASGTGPDEPLFQSGEDKSPEHWTPDGKFLLFNTGSLKHDVWMLPLSDTRTPVAVLNGQFSSHESQVSPNGKWIAYVSNESGKSEVFVQNFPPAGGKWPISTAGGMEPQWSRDGSELFYIQDSQLMAVFVKDTGGRFEAGLPKALFSASLPVGGRNRYVVSPDGKRFLVSTRAEMTTSSPMMIVLNWTASIKK</sequence>
<reference evidence="10" key="1">
    <citation type="submission" date="2006-10" db="EMBL/GenBank/DDBJ databases">
        <title>Complete sequence of Solibacter usitatus Ellin6076.</title>
        <authorList>
            <consortium name="US DOE Joint Genome Institute"/>
            <person name="Copeland A."/>
            <person name="Lucas S."/>
            <person name="Lapidus A."/>
            <person name="Barry K."/>
            <person name="Detter J.C."/>
            <person name="Glavina del Rio T."/>
            <person name="Hammon N."/>
            <person name="Israni S."/>
            <person name="Dalin E."/>
            <person name="Tice H."/>
            <person name="Pitluck S."/>
            <person name="Thompson L.S."/>
            <person name="Brettin T."/>
            <person name="Bruce D."/>
            <person name="Han C."/>
            <person name="Tapia R."/>
            <person name="Gilna P."/>
            <person name="Schmutz J."/>
            <person name="Larimer F."/>
            <person name="Land M."/>
            <person name="Hauser L."/>
            <person name="Kyrpides N."/>
            <person name="Mikhailova N."/>
            <person name="Janssen P.H."/>
            <person name="Kuske C.R."/>
            <person name="Richardson P."/>
        </authorList>
    </citation>
    <scope>NUCLEOTIDE SEQUENCE</scope>
    <source>
        <strain evidence="10">Ellin6076</strain>
    </source>
</reference>
<dbReference type="SUPFAM" id="SSF82171">
    <property type="entry name" value="DPP6 N-terminal domain-like"/>
    <property type="match status" value="2"/>
</dbReference>
<comment type="catalytic activity">
    <reaction evidence="6">
        <text>L-threonyl-[protein] + ATP = O-phospho-L-threonyl-[protein] + ADP + H(+)</text>
        <dbReference type="Rhea" id="RHEA:46608"/>
        <dbReference type="Rhea" id="RHEA-COMP:11060"/>
        <dbReference type="Rhea" id="RHEA-COMP:11605"/>
        <dbReference type="ChEBI" id="CHEBI:15378"/>
        <dbReference type="ChEBI" id="CHEBI:30013"/>
        <dbReference type="ChEBI" id="CHEBI:30616"/>
        <dbReference type="ChEBI" id="CHEBI:61977"/>
        <dbReference type="ChEBI" id="CHEBI:456216"/>
        <dbReference type="EC" id="2.7.11.1"/>
    </reaction>
</comment>
<dbReference type="InterPro" id="IPR000719">
    <property type="entry name" value="Prot_kinase_dom"/>
</dbReference>
<evidence type="ECO:0000256" key="6">
    <source>
        <dbReference type="ARBA" id="ARBA00047899"/>
    </source>
</evidence>
<dbReference type="InterPro" id="IPR008271">
    <property type="entry name" value="Ser/Thr_kinase_AS"/>
</dbReference>
<evidence type="ECO:0000259" key="9">
    <source>
        <dbReference type="PROSITE" id="PS50011"/>
    </source>
</evidence>
<feature type="domain" description="Protein kinase" evidence="9">
    <location>
        <begin position="23"/>
        <end position="300"/>
    </location>
</feature>
<proteinExistence type="predicted"/>
<keyword evidence="8" id="KW-0812">Transmembrane</keyword>
<keyword evidence="2" id="KW-0808">Transferase</keyword>
<keyword evidence="5" id="KW-0067">ATP-binding</keyword>
<evidence type="ECO:0000256" key="3">
    <source>
        <dbReference type="ARBA" id="ARBA00022741"/>
    </source>
</evidence>